<dbReference type="Gene3D" id="3.40.50.10140">
    <property type="entry name" value="Toll/interleukin-1 receptor homology (TIR) domain"/>
    <property type="match status" value="1"/>
</dbReference>
<accession>A0A934TL61</accession>
<dbReference type="InterPro" id="IPR000157">
    <property type="entry name" value="TIR_dom"/>
</dbReference>
<dbReference type="SUPFAM" id="SSF50998">
    <property type="entry name" value="Quinoprotein alcohol dehydrogenase-like"/>
    <property type="match status" value="1"/>
</dbReference>
<comment type="caution">
    <text evidence="5">The sequence shown here is derived from an EMBL/GenBank/DDBJ whole genome shotgun (WGS) entry which is preliminary data.</text>
</comment>
<dbReference type="InterPro" id="IPR020472">
    <property type="entry name" value="WD40_PAC1"/>
</dbReference>
<dbReference type="PROSITE" id="PS00678">
    <property type="entry name" value="WD_REPEATS_1"/>
    <property type="match status" value="8"/>
</dbReference>
<evidence type="ECO:0000259" key="4">
    <source>
        <dbReference type="PROSITE" id="PS50104"/>
    </source>
</evidence>
<evidence type="ECO:0000256" key="3">
    <source>
        <dbReference type="PROSITE-ProRule" id="PRU00221"/>
    </source>
</evidence>
<evidence type="ECO:0000256" key="1">
    <source>
        <dbReference type="ARBA" id="ARBA00022574"/>
    </source>
</evidence>
<protein>
    <recommendedName>
        <fullName evidence="4">TIR domain-containing protein</fullName>
    </recommendedName>
</protein>
<dbReference type="InterPro" id="IPR015943">
    <property type="entry name" value="WD40/YVTN_repeat-like_dom_sf"/>
</dbReference>
<dbReference type="PROSITE" id="PS50104">
    <property type="entry name" value="TIR"/>
    <property type="match status" value="1"/>
</dbReference>
<dbReference type="Pfam" id="PF00931">
    <property type="entry name" value="NB-ARC"/>
    <property type="match status" value="1"/>
</dbReference>
<reference evidence="5" key="2">
    <citation type="journal article" date="2020" name="Microorganisms">
        <title>Osmotic Adaptation and Compatible Solute Biosynthesis of Phototrophic Bacteria as Revealed from Genome Analyses.</title>
        <authorList>
            <person name="Imhoff J.F."/>
            <person name="Rahn T."/>
            <person name="Kunzel S."/>
            <person name="Keller A."/>
            <person name="Neulinger S.C."/>
        </authorList>
    </citation>
    <scope>NUCLEOTIDE SEQUENCE</scope>
    <source>
        <strain evidence="5">LMG 28126</strain>
    </source>
</reference>
<dbReference type="Gene3D" id="2.130.10.10">
    <property type="entry name" value="YVTN repeat-like/Quinoprotein amine dehydrogenase"/>
    <property type="match status" value="7"/>
</dbReference>
<dbReference type="InterPro" id="IPR011047">
    <property type="entry name" value="Quinoprotein_ADH-like_sf"/>
</dbReference>
<feature type="repeat" description="WD" evidence="3">
    <location>
        <begin position="850"/>
        <end position="891"/>
    </location>
</feature>
<dbReference type="InterPro" id="IPR019775">
    <property type="entry name" value="WD40_repeat_CS"/>
</dbReference>
<dbReference type="InterPro" id="IPR036388">
    <property type="entry name" value="WH-like_DNA-bd_sf"/>
</dbReference>
<dbReference type="SUPFAM" id="SSF52540">
    <property type="entry name" value="P-loop containing nucleoside triphosphate hydrolases"/>
    <property type="match status" value="1"/>
</dbReference>
<keyword evidence="2" id="KW-0677">Repeat</keyword>
<dbReference type="Gene3D" id="1.10.10.10">
    <property type="entry name" value="Winged helix-like DNA-binding domain superfamily/Winged helix DNA-binding domain"/>
    <property type="match status" value="1"/>
</dbReference>
<dbReference type="PROSITE" id="PS50082">
    <property type="entry name" value="WD_REPEATS_2"/>
    <property type="match status" value="14"/>
</dbReference>
<feature type="repeat" description="WD" evidence="3">
    <location>
        <begin position="766"/>
        <end position="807"/>
    </location>
</feature>
<dbReference type="GO" id="GO:0007165">
    <property type="term" value="P:signal transduction"/>
    <property type="evidence" value="ECO:0007669"/>
    <property type="project" value="InterPro"/>
</dbReference>
<reference evidence="5" key="1">
    <citation type="submission" date="2017-05" db="EMBL/GenBank/DDBJ databases">
        <authorList>
            <person name="Imhoff J.F."/>
            <person name="Rahn T."/>
            <person name="Kuenzel S."/>
            <person name="Neulinger S.C."/>
        </authorList>
    </citation>
    <scope>NUCLEOTIDE SEQUENCE</scope>
    <source>
        <strain evidence="5">LMG 28126</strain>
    </source>
</reference>
<dbReference type="PRINTS" id="PR00320">
    <property type="entry name" value="GPROTEINBRPT"/>
</dbReference>
<feature type="repeat" description="WD" evidence="3">
    <location>
        <begin position="892"/>
        <end position="933"/>
    </location>
</feature>
<dbReference type="InterPro" id="IPR035897">
    <property type="entry name" value="Toll_tir_struct_dom_sf"/>
</dbReference>
<dbReference type="SUPFAM" id="SSF50978">
    <property type="entry name" value="WD40 repeat-like"/>
    <property type="match status" value="1"/>
</dbReference>
<feature type="repeat" description="WD" evidence="3">
    <location>
        <begin position="1018"/>
        <end position="1059"/>
    </location>
</feature>
<dbReference type="InterPro" id="IPR036322">
    <property type="entry name" value="WD40_repeat_dom_sf"/>
</dbReference>
<feature type="repeat" description="WD" evidence="3">
    <location>
        <begin position="1144"/>
        <end position="1185"/>
    </location>
</feature>
<dbReference type="CDD" id="cd00200">
    <property type="entry name" value="WD40"/>
    <property type="match status" value="2"/>
</dbReference>
<gene>
    <name evidence="5" type="ORF">CCR87_09080</name>
</gene>
<feature type="repeat" description="WD" evidence="3">
    <location>
        <begin position="724"/>
        <end position="765"/>
    </location>
</feature>
<evidence type="ECO:0000313" key="5">
    <source>
        <dbReference type="EMBL" id="MBK5927476.1"/>
    </source>
</evidence>
<dbReference type="InterPro" id="IPR001680">
    <property type="entry name" value="WD40_rpt"/>
</dbReference>
<feature type="repeat" description="WD" evidence="3">
    <location>
        <begin position="976"/>
        <end position="1017"/>
    </location>
</feature>
<dbReference type="SUPFAM" id="SSF52200">
    <property type="entry name" value="Toll/Interleukin receptor TIR domain"/>
    <property type="match status" value="1"/>
</dbReference>
<feature type="repeat" description="WD" evidence="3">
    <location>
        <begin position="934"/>
        <end position="975"/>
    </location>
</feature>
<feature type="repeat" description="WD" evidence="3">
    <location>
        <begin position="1060"/>
        <end position="1101"/>
    </location>
</feature>
<name>A0A934TL61_9RHOB</name>
<feature type="repeat" description="WD" evidence="3">
    <location>
        <begin position="682"/>
        <end position="723"/>
    </location>
</feature>
<proteinExistence type="predicted"/>
<evidence type="ECO:0000256" key="2">
    <source>
        <dbReference type="ARBA" id="ARBA00022737"/>
    </source>
</evidence>
<dbReference type="AlphaFoldDB" id="A0A934TL61"/>
<organism evidence="5 6">
    <name type="scientific">Rhodobaculum claviforme</name>
    <dbReference type="NCBI Taxonomy" id="1549854"/>
    <lineage>
        <taxon>Bacteria</taxon>
        <taxon>Pseudomonadati</taxon>
        <taxon>Pseudomonadota</taxon>
        <taxon>Alphaproteobacteria</taxon>
        <taxon>Rhodobacterales</taxon>
        <taxon>Paracoccaceae</taxon>
        <taxon>Rhodobaculum</taxon>
    </lineage>
</organism>
<feature type="repeat" description="WD" evidence="3">
    <location>
        <begin position="808"/>
        <end position="849"/>
    </location>
</feature>
<dbReference type="Pfam" id="PF13676">
    <property type="entry name" value="TIR_2"/>
    <property type="match status" value="1"/>
</dbReference>
<dbReference type="InterPro" id="IPR027417">
    <property type="entry name" value="P-loop_NTPase"/>
</dbReference>
<dbReference type="SMART" id="SM00320">
    <property type="entry name" value="WD40"/>
    <property type="match status" value="14"/>
</dbReference>
<keyword evidence="6" id="KW-1185">Reference proteome</keyword>
<sequence>MTANRAKGAGFSPPRLFISYARGDGRGFVEGFEARLAEADLTSWRDLRDVEGGEDILPQVLSAIENAEHLVLILTPRALRSDWVKAEWTHARAAGCKVSPVLADPNLARSDLPPWIRRADIYDPDEPERWAKLIAVLRGPGEARRVPYHTGHLPDSFVPRPGPYDRLKQGILQADGGVVGLSTALIGAGGYGKTTLANALCRDEDIRFEFSDGVLRVEIGKDRTDVLGLVSDLIETLDPGGQRPGFTDVNVAAEQLAHRLDKARLLLVLDDVWRESQLQPFLRGGPNCVRLITTRSPRVLGAATRIDVDELTPTEAQALLCWQLPAPSPAALGQLRALTQRLEGWAQMIDIANGWLRSRIAAGRDLDTALEDFTRRLDRRGLTAFDPRDADARNRAIGLCVDASLEDLTDAERARFTELAILPEDTDTPIAITAALWAQTGGLDDIEGEDLLDRLADLSLLQRLDLGRQTVRLHDNMKWLLGDRLGAAETQAAHAAMAEALLARAGGAWSAAPVEDSYSWRHAPAHLRAAGRAEDADALLLDPGWIAGRLAALGATSLAEAGRPEPTAEDARLVARALALSVPTLQEHPDQLPLQLAGRLLDLAVGRIPALLAEASRSSRHPATPKRAFLTPPGAERLRLIGHEGWVLAVAFSPDGARIATASRDRTARVWDAETGAEIAALRGHEGSVRAIAFSPDGAGFVTGSDDQTARIWDAETGAEIATLRGHESRVQAVAFSPDGARIATASHDRTARVWDAETGAEVARLRGHEGWVRAIAFSPDGSRIATTSDDHTARVWDAGTGAEIATLRGHEDGVRAIAFSPDGSGIATASDDGTARVWDTHTGSETACLRGHKGWVQAIAFSPDGAHIATASRDGTARVWNAETGAVIAELSGHQREVVSIAFSSFGARVATASHDRTARIWNAETGAEVARLCGHESWVAAVAISPDNTYIATGSLDGTARLWNATGGAEIDRFRGHEKAVRAIAFSPDSTRIATVFDDDTVRVWHSETGVRIAKLCVHEGWVNAVAFSADGTRIATAANMGTDQVWDAETGTRVVELCGHEDPVSAIIFSPDGARIATGSGDCTARIWDAKTGAETACLSEHEDWVEAVTFSPDGTRIATASNDETARVWDTETGAVIAVLRGHRDWVQAVAFSPDGARIATASHDCTARVWDAETGAAVAALRGHEGWVQAVAFSPDGSHIVTGSDDRTLRIWDGQDFCLDTIINLDATVRTLTVMDRSLAVGDALGRVGIFDLNWPE</sequence>
<dbReference type="Pfam" id="PF00400">
    <property type="entry name" value="WD40"/>
    <property type="match status" value="14"/>
</dbReference>
<dbReference type="Gene3D" id="3.40.50.300">
    <property type="entry name" value="P-loop containing nucleotide triphosphate hydrolases"/>
    <property type="match status" value="1"/>
</dbReference>
<feature type="repeat" description="WD" evidence="3">
    <location>
        <begin position="1186"/>
        <end position="1218"/>
    </location>
</feature>
<feature type="repeat" description="WD" evidence="3">
    <location>
        <begin position="640"/>
        <end position="681"/>
    </location>
</feature>
<evidence type="ECO:0000313" key="6">
    <source>
        <dbReference type="Proteomes" id="UP000706333"/>
    </source>
</evidence>
<dbReference type="InterPro" id="IPR002182">
    <property type="entry name" value="NB-ARC"/>
</dbReference>
<dbReference type="PROSITE" id="PS50294">
    <property type="entry name" value="WD_REPEATS_REGION"/>
    <property type="match status" value="14"/>
</dbReference>
<dbReference type="PRINTS" id="PR00364">
    <property type="entry name" value="DISEASERSIST"/>
</dbReference>
<keyword evidence="1 3" id="KW-0853">WD repeat</keyword>
<dbReference type="PANTHER" id="PTHR19848">
    <property type="entry name" value="WD40 REPEAT PROTEIN"/>
    <property type="match status" value="1"/>
</dbReference>
<dbReference type="GO" id="GO:0043531">
    <property type="term" value="F:ADP binding"/>
    <property type="evidence" value="ECO:0007669"/>
    <property type="project" value="InterPro"/>
</dbReference>
<dbReference type="EMBL" id="NHSD01000251">
    <property type="protein sequence ID" value="MBK5927476.1"/>
    <property type="molecule type" value="Genomic_DNA"/>
</dbReference>
<dbReference type="PANTHER" id="PTHR19848:SF8">
    <property type="entry name" value="F-BOX AND WD REPEAT DOMAIN CONTAINING 7"/>
    <property type="match status" value="1"/>
</dbReference>
<feature type="domain" description="TIR" evidence="4">
    <location>
        <begin position="12"/>
        <end position="141"/>
    </location>
</feature>
<dbReference type="GO" id="GO:0005829">
    <property type="term" value="C:cytosol"/>
    <property type="evidence" value="ECO:0007669"/>
    <property type="project" value="UniProtKB-ARBA"/>
</dbReference>
<dbReference type="Proteomes" id="UP000706333">
    <property type="component" value="Unassembled WGS sequence"/>
</dbReference>
<feature type="repeat" description="WD" evidence="3">
    <location>
        <begin position="1102"/>
        <end position="1143"/>
    </location>
</feature>
<dbReference type="Gene3D" id="1.25.40.370">
    <property type="match status" value="1"/>
</dbReference>